<dbReference type="InterPro" id="IPR041698">
    <property type="entry name" value="Methyltransf_25"/>
</dbReference>
<accession>A0A8J3Q8P7</accession>
<dbReference type="RefSeq" id="WP_239123868.1">
    <property type="nucleotide sequence ID" value="NZ_BONY01000017.1"/>
</dbReference>
<dbReference type="GO" id="GO:0008168">
    <property type="term" value="F:methyltransferase activity"/>
    <property type="evidence" value="ECO:0007669"/>
    <property type="project" value="UniProtKB-KW"/>
</dbReference>
<comment type="caution">
    <text evidence="2">The sequence shown here is derived from an EMBL/GenBank/DDBJ whole genome shotgun (WGS) entry which is preliminary data.</text>
</comment>
<keyword evidence="3" id="KW-1185">Reference proteome</keyword>
<organism evidence="2 3">
    <name type="scientific">Rhizocola hellebori</name>
    <dbReference type="NCBI Taxonomy" id="1392758"/>
    <lineage>
        <taxon>Bacteria</taxon>
        <taxon>Bacillati</taxon>
        <taxon>Actinomycetota</taxon>
        <taxon>Actinomycetes</taxon>
        <taxon>Micromonosporales</taxon>
        <taxon>Micromonosporaceae</taxon>
        <taxon>Rhizocola</taxon>
    </lineage>
</organism>
<gene>
    <name evidence="2" type="ORF">Rhe02_33250</name>
</gene>
<keyword evidence="2" id="KW-0808">Transferase</keyword>
<evidence type="ECO:0000313" key="3">
    <source>
        <dbReference type="Proteomes" id="UP000612899"/>
    </source>
</evidence>
<dbReference type="InterPro" id="IPR029063">
    <property type="entry name" value="SAM-dependent_MTases_sf"/>
</dbReference>
<sequence length="216" mass="22866">MRAALGVFGRALQHAAIGDDSVVDLMSVSGDTLLRMDAAHWCGQPRPGDDTIVTSCSGSTLDVGCGPGRLVSALAQQGVAALGIDISGEAIAQARERGAAARLCDVFARVPDSGWWKHVLLADGNIGIGGHPARLLQRCRRLLRPSGTIIVEIGSPGSGTWRHPVRLRHNGLDSPPFWWAAVAADDLEPIAHEADLAVATHWASAGHWFARLRAQN</sequence>
<protein>
    <submittedName>
        <fullName evidence="2">Methyltransferase type 12</fullName>
    </submittedName>
</protein>
<dbReference type="SUPFAM" id="SSF53335">
    <property type="entry name" value="S-adenosyl-L-methionine-dependent methyltransferases"/>
    <property type="match status" value="1"/>
</dbReference>
<dbReference type="Pfam" id="PF13649">
    <property type="entry name" value="Methyltransf_25"/>
    <property type="match status" value="1"/>
</dbReference>
<evidence type="ECO:0000313" key="2">
    <source>
        <dbReference type="EMBL" id="GIH05258.1"/>
    </source>
</evidence>
<dbReference type="EMBL" id="BONY01000017">
    <property type="protein sequence ID" value="GIH05258.1"/>
    <property type="molecule type" value="Genomic_DNA"/>
</dbReference>
<dbReference type="GO" id="GO:0032259">
    <property type="term" value="P:methylation"/>
    <property type="evidence" value="ECO:0007669"/>
    <property type="project" value="UniProtKB-KW"/>
</dbReference>
<dbReference type="Gene3D" id="3.40.50.150">
    <property type="entry name" value="Vaccinia Virus protein VP39"/>
    <property type="match status" value="1"/>
</dbReference>
<feature type="domain" description="Methyltransferase" evidence="1">
    <location>
        <begin position="61"/>
        <end position="147"/>
    </location>
</feature>
<dbReference type="Proteomes" id="UP000612899">
    <property type="component" value="Unassembled WGS sequence"/>
</dbReference>
<keyword evidence="2" id="KW-0489">Methyltransferase</keyword>
<evidence type="ECO:0000259" key="1">
    <source>
        <dbReference type="Pfam" id="PF13649"/>
    </source>
</evidence>
<reference evidence="2" key="1">
    <citation type="submission" date="2021-01" db="EMBL/GenBank/DDBJ databases">
        <title>Whole genome shotgun sequence of Rhizocola hellebori NBRC 109834.</title>
        <authorList>
            <person name="Komaki H."/>
            <person name="Tamura T."/>
        </authorList>
    </citation>
    <scope>NUCLEOTIDE SEQUENCE</scope>
    <source>
        <strain evidence="2">NBRC 109834</strain>
    </source>
</reference>
<name>A0A8J3Q8P7_9ACTN</name>
<dbReference type="CDD" id="cd02440">
    <property type="entry name" value="AdoMet_MTases"/>
    <property type="match status" value="1"/>
</dbReference>
<proteinExistence type="predicted"/>
<dbReference type="AlphaFoldDB" id="A0A8J3Q8P7"/>